<dbReference type="SUPFAM" id="SSF53756">
    <property type="entry name" value="UDP-Glycosyltransferase/glycogen phosphorylase"/>
    <property type="match status" value="1"/>
</dbReference>
<dbReference type="WBParaSite" id="Hba_07294">
    <property type="protein sequence ID" value="Hba_07294"/>
    <property type="gene ID" value="Hba_07294"/>
</dbReference>
<dbReference type="Proteomes" id="UP000095283">
    <property type="component" value="Unplaced"/>
</dbReference>
<name>A0A1I7WQ64_HETBA</name>
<protein>
    <recommendedName>
        <fullName evidence="2">glucuronosyltransferase</fullName>
        <ecNumber evidence="2">2.4.1.17</ecNumber>
    </recommendedName>
</protein>
<dbReference type="InterPro" id="IPR050271">
    <property type="entry name" value="UDP-glycosyltransferase"/>
</dbReference>
<organism evidence="7 8">
    <name type="scientific">Heterorhabditis bacteriophora</name>
    <name type="common">Entomopathogenic nematode worm</name>
    <dbReference type="NCBI Taxonomy" id="37862"/>
    <lineage>
        <taxon>Eukaryota</taxon>
        <taxon>Metazoa</taxon>
        <taxon>Ecdysozoa</taxon>
        <taxon>Nematoda</taxon>
        <taxon>Chromadorea</taxon>
        <taxon>Rhabditida</taxon>
        <taxon>Rhabditina</taxon>
        <taxon>Rhabditomorpha</taxon>
        <taxon>Strongyloidea</taxon>
        <taxon>Heterorhabditidae</taxon>
        <taxon>Heterorhabditis</taxon>
    </lineage>
</organism>
<accession>A0A1I7WQ64</accession>
<evidence type="ECO:0000313" key="7">
    <source>
        <dbReference type="Proteomes" id="UP000095283"/>
    </source>
</evidence>
<dbReference type="Pfam" id="PF00201">
    <property type="entry name" value="UDPGT"/>
    <property type="match status" value="1"/>
</dbReference>
<sequence>MTIALQMISIPLFSIVLCSTMYYSDAYKILVFAPRFAHSHVNFMGNIADILSDAGHNVTVLQPILDINLSSSGTKKAKLITIAGSNNLVEMSRANELEDVWLSDPRDVMWIISKTQAFLERFDEACQTLLNNTALISELEQEHFDLGISELFEYCGLGLFHVIKTKAIVSASSTGLFEHIALDIGAPLVPSYVPGYY</sequence>
<evidence type="ECO:0000313" key="8">
    <source>
        <dbReference type="WBParaSite" id="Hba_07294"/>
    </source>
</evidence>
<evidence type="ECO:0000256" key="5">
    <source>
        <dbReference type="ARBA" id="ARBA00022729"/>
    </source>
</evidence>
<dbReference type="EC" id="2.4.1.17" evidence="2"/>
<comment type="similarity">
    <text evidence="1">Belongs to the UDP-glycosyltransferase family.</text>
</comment>
<evidence type="ECO:0000256" key="3">
    <source>
        <dbReference type="ARBA" id="ARBA00022676"/>
    </source>
</evidence>
<dbReference type="Gene3D" id="3.40.50.2000">
    <property type="entry name" value="Glycogen Phosphorylase B"/>
    <property type="match status" value="1"/>
</dbReference>
<evidence type="ECO:0000256" key="1">
    <source>
        <dbReference type="ARBA" id="ARBA00009995"/>
    </source>
</evidence>
<keyword evidence="3" id="KW-0328">Glycosyltransferase</keyword>
<dbReference type="AlphaFoldDB" id="A0A1I7WQ64"/>
<reference evidence="8" key="1">
    <citation type="submission" date="2016-11" db="UniProtKB">
        <authorList>
            <consortium name="WormBaseParasite"/>
        </authorList>
    </citation>
    <scope>IDENTIFICATION</scope>
</reference>
<comment type="catalytic activity">
    <reaction evidence="6">
        <text>glucuronate acceptor + UDP-alpha-D-glucuronate = acceptor beta-D-glucuronoside + UDP + H(+)</text>
        <dbReference type="Rhea" id="RHEA:21032"/>
        <dbReference type="ChEBI" id="CHEBI:15378"/>
        <dbReference type="ChEBI" id="CHEBI:58052"/>
        <dbReference type="ChEBI" id="CHEBI:58223"/>
        <dbReference type="ChEBI" id="CHEBI:132367"/>
        <dbReference type="ChEBI" id="CHEBI:132368"/>
        <dbReference type="EC" id="2.4.1.17"/>
    </reaction>
</comment>
<keyword evidence="4" id="KW-0808">Transferase</keyword>
<dbReference type="GO" id="GO:0015020">
    <property type="term" value="F:glucuronosyltransferase activity"/>
    <property type="evidence" value="ECO:0007669"/>
    <property type="project" value="UniProtKB-EC"/>
</dbReference>
<dbReference type="InterPro" id="IPR002213">
    <property type="entry name" value="UDP_glucos_trans"/>
</dbReference>
<evidence type="ECO:0000256" key="2">
    <source>
        <dbReference type="ARBA" id="ARBA00012544"/>
    </source>
</evidence>
<evidence type="ECO:0000256" key="4">
    <source>
        <dbReference type="ARBA" id="ARBA00022679"/>
    </source>
</evidence>
<proteinExistence type="inferred from homology"/>
<dbReference type="PANTHER" id="PTHR48043:SF23">
    <property type="entry name" value="UDP-GLUCURONOSYLTRANSFERASE"/>
    <property type="match status" value="1"/>
</dbReference>
<keyword evidence="5" id="KW-0732">Signal</keyword>
<evidence type="ECO:0000256" key="6">
    <source>
        <dbReference type="ARBA" id="ARBA00047475"/>
    </source>
</evidence>
<dbReference type="PANTHER" id="PTHR48043">
    <property type="entry name" value="EG:EG0003.4 PROTEIN-RELATED"/>
    <property type="match status" value="1"/>
</dbReference>
<keyword evidence="7" id="KW-1185">Reference proteome</keyword>